<dbReference type="PANTHER" id="PTHR40260:SF2">
    <property type="entry name" value="BLR8190 PROTEIN"/>
    <property type="match status" value="1"/>
</dbReference>
<dbReference type="EMBL" id="JAWDJX010000008">
    <property type="protein sequence ID" value="KAK3055513.1"/>
    <property type="molecule type" value="Genomic_DNA"/>
</dbReference>
<organism evidence="1 2">
    <name type="scientific">Extremus antarcticus</name>
    <dbReference type="NCBI Taxonomy" id="702011"/>
    <lineage>
        <taxon>Eukaryota</taxon>
        <taxon>Fungi</taxon>
        <taxon>Dikarya</taxon>
        <taxon>Ascomycota</taxon>
        <taxon>Pezizomycotina</taxon>
        <taxon>Dothideomycetes</taxon>
        <taxon>Dothideomycetidae</taxon>
        <taxon>Mycosphaerellales</taxon>
        <taxon>Extremaceae</taxon>
        <taxon>Extremus</taxon>
    </lineage>
</organism>
<protein>
    <recommendedName>
        <fullName evidence="3">Ethyl tert-butyl ether degradation EthD</fullName>
    </recommendedName>
</protein>
<keyword evidence="2" id="KW-1185">Reference proteome</keyword>
<evidence type="ECO:0000313" key="1">
    <source>
        <dbReference type="EMBL" id="KAK3055513.1"/>
    </source>
</evidence>
<name>A0AAJ0DJV2_9PEZI</name>
<sequence>MSAYVYVSYPRKGEATFNLDYYLKTHMSIVDKHWRPYGMKSWSVVEFEKDDPSGMHVQCIMLWESIEAFEKAIAANIPEVMEDLQYYSVEKPVRYYAKVVKTSGEGI</sequence>
<dbReference type="PANTHER" id="PTHR40260">
    <property type="entry name" value="BLR8190 PROTEIN"/>
    <property type="match status" value="1"/>
</dbReference>
<dbReference type="AlphaFoldDB" id="A0AAJ0DJV2"/>
<dbReference type="InterPro" id="IPR011008">
    <property type="entry name" value="Dimeric_a/b-barrel"/>
</dbReference>
<gene>
    <name evidence="1" type="ORF">LTR09_003433</name>
</gene>
<comment type="caution">
    <text evidence="1">The sequence shown here is derived from an EMBL/GenBank/DDBJ whole genome shotgun (WGS) entry which is preliminary data.</text>
</comment>
<reference evidence="1" key="1">
    <citation type="submission" date="2023-04" db="EMBL/GenBank/DDBJ databases">
        <title>Black Yeasts Isolated from many extreme environments.</title>
        <authorList>
            <person name="Coleine C."/>
            <person name="Stajich J.E."/>
            <person name="Selbmann L."/>
        </authorList>
    </citation>
    <scope>NUCLEOTIDE SEQUENCE</scope>
    <source>
        <strain evidence="1">CCFEE 5312</strain>
    </source>
</reference>
<dbReference type="SUPFAM" id="SSF54909">
    <property type="entry name" value="Dimeric alpha+beta barrel"/>
    <property type="match status" value="1"/>
</dbReference>
<dbReference type="Gene3D" id="3.30.70.100">
    <property type="match status" value="1"/>
</dbReference>
<evidence type="ECO:0008006" key="3">
    <source>
        <dbReference type="Google" id="ProtNLM"/>
    </source>
</evidence>
<dbReference type="Proteomes" id="UP001271007">
    <property type="component" value="Unassembled WGS sequence"/>
</dbReference>
<accession>A0AAJ0DJV2</accession>
<evidence type="ECO:0000313" key="2">
    <source>
        <dbReference type="Proteomes" id="UP001271007"/>
    </source>
</evidence>
<proteinExistence type="predicted"/>